<dbReference type="InterPro" id="IPR011074">
    <property type="entry name" value="CRAL/TRIO_N_dom"/>
</dbReference>
<dbReference type="SUPFAM" id="SSF52087">
    <property type="entry name" value="CRAL/TRIO domain"/>
    <property type="match status" value="1"/>
</dbReference>
<dbReference type="InterPro" id="IPR052578">
    <property type="entry name" value="PI_Transfer_CRAL-TRIO"/>
</dbReference>
<dbReference type="SMART" id="SM00516">
    <property type="entry name" value="SEC14"/>
    <property type="match status" value="1"/>
</dbReference>
<dbReference type="OrthoDB" id="75724at2759"/>
<dbReference type="InterPro" id="IPR036273">
    <property type="entry name" value="CRAL/TRIO_N_dom_sf"/>
</dbReference>
<dbReference type="Pfam" id="PF00650">
    <property type="entry name" value="CRAL_TRIO"/>
    <property type="match status" value="1"/>
</dbReference>
<dbReference type="Gene3D" id="3.40.525.10">
    <property type="entry name" value="CRAL-TRIO lipid binding domain"/>
    <property type="match status" value="1"/>
</dbReference>
<accession>A0A0H2S710</accession>
<dbReference type="STRING" id="27342.A0A0H2S710"/>
<feature type="domain" description="CRAL-TRIO" evidence="1">
    <location>
        <begin position="115"/>
        <end position="257"/>
    </location>
</feature>
<organism evidence="2 3">
    <name type="scientific">Schizopora paradoxa</name>
    <dbReference type="NCBI Taxonomy" id="27342"/>
    <lineage>
        <taxon>Eukaryota</taxon>
        <taxon>Fungi</taxon>
        <taxon>Dikarya</taxon>
        <taxon>Basidiomycota</taxon>
        <taxon>Agaricomycotina</taxon>
        <taxon>Agaricomycetes</taxon>
        <taxon>Hymenochaetales</taxon>
        <taxon>Schizoporaceae</taxon>
        <taxon>Schizopora</taxon>
    </lineage>
</organism>
<dbReference type="SUPFAM" id="SSF46938">
    <property type="entry name" value="CRAL/TRIO N-terminal domain"/>
    <property type="match status" value="1"/>
</dbReference>
<dbReference type="EMBL" id="KQ085905">
    <property type="protein sequence ID" value="KLO17413.1"/>
    <property type="molecule type" value="Genomic_DNA"/>
</dbReference>
<dbReference type="PANTHER" id="PTHR45824">
    <property type="entry name" value="GH16843P"/>
    <property type="match status" value="1"/>
</dbReference>
<reference evidence="2 3" key="1">
    <citation type="submission" date="2015-04" db="EMBL/GenBank/DDBJ databases">
        <title>Complete genome sequence of Schizopora paradoxa KUC8140, a cosmopolitan wood degrader in East Asia.</title>
        <authorList>
            <consortium name="DOE Joint Genome Institute"/>
            <person name="Min B."/>
            <person name="Park H."/>
            <person name="Jang Y."/>
            <person name="Kim J.-J."/>
            <person name="Kim K.H."/>
            <person name="Pangilinan J."/>
            <person name="Lipzen A."/>
            <person name="Riley R."/>
            <person name="Grigoriev I.V."/>
            <person name="Spatafora J.W."/>
            <person name="Choi I.-G."/>
        </authorList>
    </citation>
    <scope>NUCLEOTIDE SEQUENCE [LARGE SCALE GENOMIC DNA]</scope>
    <source>
        <strain evidence="2 3">KUC8140</strain>
    </source>
</reference>
<sequence>MPDYIPLEVPSCKLSEKPGSLTEEQVQKRDEVLAHFSKESYQIPGVEKGDLLDEEKMWLSDECIQRYLRASKWVLHTAIERLEDTLKWRREYGFYDGTLSEGLVEPESVTGKEIIFGFDVQGRPATYMIPSRQNTSEPPRQLQFAVWMLERAVDLMGPGVESLDLLINFADRAKNPSLGTARQMLHILQSHYPERLGLALIINVPFLVNAFFKMIMPFVDPITRNKVKFNPNVFEDGIMTKDQVMKEWWDGDREFEWDHSKYWPALVKTCAERRAEQMGRWRDLGAKVGLSEWDMKGGSSAS</sequence>
<keyword evidence="3" id="KW-1185">Reference proteome</keyword>
<dbReference type="PROSITE" id="PS50191">
    <property type="entry name" value="CRAL_TRIO"/>
    <property type="match status" value="1"/>
</dbReference>
<dbReference type="Pfam" id="PF03765">
    <property type="entry name" value="CRAL_TRIO_N"/>
    <property type="match status" value="1"/>
</dbReference>
<evidence type="ECO:0000259" key="1">
    <source>
        <dbReference type="PROSITE" id="PS50191"/>
    </source>
</evidence>
<dbReference type="InterPro" id="IPR001251">
    <property type="entry name" value="CRAL-TRIO_dom"/>
</dbReference>
<dbReference type="Proteomes" id="UP000053477">
    <property type="component" value="Unassembled WGS sequence"/>
</dbReference>
<dbReference type="CDD" id="cd00170">
    <property type="entry name" value="SEC14"/>
    <property type="match status" value="1"/>
</dbReference>
<dbReference type="SMART" id="SM01100">
    <property type="entry name" value="CRAL_TRIO_N"/>
    <property type="match status" value="1"/>
</dbReference>
<proteinExistence type="predicted"/>
<dbReference type="InterPro" id="IPR036865">
    <property type="entry name" value="CRAL-TRIO_dom_sf"/>
</dbReference>
<feature type="non-terminal residue" evidence="2">
    <location>
        <position position="302"/>
    </location>
</feature>
<dbReference type="InParanoid" id="A0A0H2S710"/>
<gene>
    <name evidence="2" type="ORF">SCHPADRAFT_815653</name>
</gene>
<evidence type="ECO:0000313" key="2">
    <source>
        <dbReference type="EMBL" id="KLO17413.1"/>
    </source>
</evidence>
<protein>
    <submittedName>
        <fullName evidence="2">CRAL/TRIO domain-containing protein</fullName>
    </submittedName>
</protein>
<evidence type="ECO:0000313" key="3">
    <source>
        <dbReference type="Proteomes" id="UP000053477"/>
    </source>
</evidence>
<dbReference type="GO" id="GO:0008526">
    <property type="term" value="F:phosphatidylinositol transfer activity"/>
    <property type="evidence" value="ECO:0007669"/>
    <property type="project" value="TreeGrafter"/>
</dbReference>
<dbReference type="AlphaFoldDB" id="A0A0H2S710"/>
<dbReference type="PANTHER" id="PTHR45824:SF29">
    <property type="entry name" value="GH16843P"/>
    <property type="match status" value="1"/>
</dbReference>
<name>A0A0H2S710_9AGAM</name>